<dbReference type="EMBL" id="JBHUOR010000123">
    <property type="protein sequence ID" value="MFD2869648.1"/>
    <property type="molecule type" value="Genomic_DNA"/>
</dbReference>
<proteinExistence type="predicted"/>
<dbReference type="InterPro" id="IPR000014">
    <property type="entry name" value="PAS"/>
</dbReference>
<dbReference type="SUPFAM" id="SSF55785">
    <property type="entry name" value="PYP-like sensor domain (PAS domain)"/>
    <property type="match status" value="1"/>
</dbReference>
<dbReference type="PROSITE" id="PS50112">
    <property type="entry name" value="PAS"/>
    <property type="match status" value="1"/>
</dbReference>
<organism evidence="2 3">
    <name type="scientific">Kurthia populi</name>
    <dbReference type="NCBI Taxonomy" id="1562132"/>
    <lineage>
        <taxon>Bacteria</taxon>
        <taxon>Bacillati</taxon>
        <taxon>Bacillota</taxon>
        <taxon>Bacilli</taxon>
        <taxon>Bacillales</taxon>
        <taxon>Caryophanaceae</taxon>
        <taxon>Kurthia</taxon>
    </lineage>
</organism>
<protein>
    <submittedName>
        <fullName evidence="2">PAS domain-containing protein</fullName>
    </submittedName>
</protein>
<comment type="caution">
    <text evidence="2">The sequence shown here is derived from an EMBL/GenBank/DDBJ whole genome shotgun (WGS) entry which is preliminary data.</text>
</comment>
<sequence>MIIHHESIPTAFPLHTTLLIIEQPAKTFGYIDERHFYQAVAQQQQIRTHHYDTIFDAMSSGLVAVNNEGIITMFNHAAEALYSLKHGEAMGKFLLDVSESDGLLRVLKTGKGHVEKYALQDRWFITYREPIYNGKQLNR</sequence>
<reference evidence="3" key="1">
    <citation type="journal article" date="2019" name="Int. J. Syst. Evol. Microbiol.">
        <title>The Global Catalogue of Microorganisms (GCM) 10K type strain sequencing project: providing services to taxonomists for standard genome sequencing and annotation.</title>
        <authorList>
            <consortium name="The Broad Institute Genomics Platform"/>
            <consortium name="The Broad Institute Genome Sequencing Center for Infectious Disease"/>
            <person name="Wu L."/>
            <person name="Ma J."/>
        </authorList>
    </citation>
    <scope>NUCLEOTIDE SEQUENCE [LARGE SCALE GENOMIC DNA]</scope>
    <source>
        <strain evidence="3">KCTC 33522</strain>
    </source>
</reference>
<evidence type="ECO:0000313" key="3">
    <source>
        <dbReference type="Proteomes" id="UP001597568"/>
    </source>
</evidence>
<evidence type="ECO:0000259" key="1">
    <source>
        <dbReference type="PROSITE" id="PS50112"/>
    </source>
</evidence>
<evidence type="ECO:0000313" key="2">
    <source>
        <dbReference type="EMBL" id="MFD2869648.1"/>
    </source>
</evidence>
<dbReference type="SMART" id="SM00091">
    <property type="entry name" value="PAS"/>
    <property type="match status" value="1"/>
</dbReference>
<dbReference type="Pfam" id="PF00989">
    <property type="entry name" value="PAS"/>
    <property type="match status" value="1"/>
</dbReference>
<dbReference type="RefSeq" id="WP_380148289.1">
    <property type="nucleotide sequence ID" value="NZ_JBHUOR010000123.1"/>
</dbReference>
<keyword evidence="3" id="KW-1185">Reference proteome</keyword>
<dbReference type="Gene3D" id="3.30.450.20">
    <property type="entry name" value="PAS domain"/>
    <property type="match status" value="1"/>
</dbReference>
<accession>A0ABW5Y2U8</accession>
<dbReference type="InterPro" id="IPR013767">
    <property type="entry name" value="PAS_fold"/>
</dbReference>
<dbReference type="Proteomes" id="UP001597568">
    <property type="component" value="Unassembled WGS sequence"/>
</dbReference>
<gene>
    <name evidence="2" type="ORF">ACFSY7_14230</name>
</gene>
<dbReference type="CDD" id="cd00130">
    <property type="entry name" value="PAS"/>
    <property type="match status" value="1"/>
</dbReference>
<feature type="domain" description="PAS" evidence="1">
    <location>
        <begin position="47"/>
        <end position="95"/>
    </location>
</feature>
<dbReference type="InterPro" id="IPR035965">
    <property type="entry name" value="PAS-like_dom_sf"/>
</dbReference>
<name>A0ABW5Y2U8_9BACL</name>